<comment type="subcellular location">
    <subcellularLocation>
        <location evidence="1">Cell membrane</location>
        <topology evidence="1">Multi-pass membrane protein</topology>
    </subcellularLocation>
</comment>
<evidence type="ECO:0000256" key="5">
    <source>
        <dbReference type="ARBA" id="ARBA00022989"/>
    </source>
</evidence>
<feature type="transmembrane region" description="Helical" evidence="7">
    <location>
        <begin position="36"/>
        <end position="53"/>
    </location>
</feature>
<organism evidence="9 10">
    <name type="scientific">Laceyella putida</name>
    <dbReference type="NCBI Taxonomy" id="110101"/>
    <lineage>
        <taxon>Bacteria</taxon>
        <taxon>Bacillati</taxon>
        <taxon>Bacillota</taxon>
        <taxon>Bacilli</taxon>
        <taxon>Bacillales</taxon>
        <taxon>Thermoactinomycetaceae</taxon>
        <taxon>Laceyella</taxon>
    </lineage>
</organism>
<keyword evidence="10" id="KW-1185">Reference proteome</keyword>
<comment type="similarity">
    <text evidence="2">Belongs to the UPF0702 family.</text>
</comment>
<evidence type="ECO:0000313" key="9">
    <source>
        <dbReference type="EMBL" id="MFC7441283.1"/>
    </source>
</evidence>
<evidence type="ECO:0000256" key="2">
    <source>
        <dbReference type="ARBA" id="ARBA00006448"/>
    </source>
</evidence>
<dbReference type="Proteomes" id="UP001596500">
    <property type="component" value="Unassembled WGS sequence"/>
</dbReference>
<dbReference type="InterPro" id="IPR007353">
    <property type="entry name" value="DUF421"/>
</dbReference>
<comment type="caution">
    <text evidence="9">The sequence shown here is derived from an EMBL/GenBank/DDBJ whole genome shotgun (WGS) entry which is preliminary data.</text>
</comment>
<sequence length="286" mass="32072">MPSWIAVSLKTLLAIAILFLLTRLLGKRQVTQLSPFEYITGITIGSVAATIPLETDGTWHLGIVSLVVWSAVAIGIGFMQLKSKKAREWVDGKPTVLIKNGKVLDDNLKKERLTIDELMSQLRNKNIFNVADVEFAVIEHNGMINALVKNEYQPLTPKKVGLKVENGEEPHLVVEDGSILDEELARRGLNRGWLQTELEKQGVALENVFLAQVDSDGQLYLDLYDDQIQIQPPQEKAKLLATLKKCEADLEMFGLSTKDKRAKKVYEQCSNQLQRVIDEIKPQLIS</sequence>
<evidence type="ECO:0000256" key="1">
    <source>
        <dbReference type="ARBA" id="ARBA00004651"/>
    </source>
</evidence>
<dbReference type="Gene3D" id="3.30.240.20">
    <property type="entry name" value="bsu07140 like domains"/>
    <property type="match status" value="2"/>
</dbReference>
<dbReference type="PANTHER" id="PTHR34582">
    <property type="entry name" value="UPF0702 TRANSMEMBRANE PROTEIN YCAP"/>
    <property type="match status" value="1"/>
</dbReference>
<evidence type="ECO:0000313" key="10">
    <source>
        <dbReference type="Proteomes" id="UP001596500"/>
    </source>
</evidence>
<evidence type="ECO:0000259" key="8">
    <source>
        <dbReference type="Pfam" id="PF04239"/>
    </source>
</evidence>
<evidence type="ECO:0000256" key="6">
    <source>
        <dbReference type="ARBA" id="ARBA00023136"/>
    </source>
</evidence>
<dbReference type="Pfam" id="PF04239">
    <property type="entry name" value="DUF421"/>
    <property type="match status" value="1"/>
</dbReference>
<feature type="domain" description="YetF C-terminal" evidence="8">
    <location>
        <begin position="82"/>
        <end position="214"/>
    </location>
</feature>
<feature type="transmembrane region" description="Helical" evidence="7">
    <location>
        <begin position="59"/>
        <end position="79"/>
    </location>
</feature>
<proteinExistence type="inferred from homology"/>
<evidence type="ECO:0000256" key="3">
    <source>
        <dbReference type="ARBA" id="ARBA00022475"/>
    </source>
</evidence>
<feature type="transmembrane region" description="Helical" evidence="7">
    <location>
        <begin position="6"/>
        <end position="24"/>
    </location>
</feature>
<dbReference type="PANTHER" id="PTHR34582:SF7">
    <property type="entry name" value="UPF0702 TRANSMEMBRANE PROTEIN YDFS"/>
    <property type="match status" value="1"/>
</dbReference>
<dbReference type="RefSeq" id="WP_379864575.1">
    <property type="nucleotide sequence ID" value="NZ_JBHTBW010000021.1"/>
</dbReference>
<dbReference type="InterPro" id="IPR012452">
    <property type="entry name" value="DUF1657"/>
</dbReference>
<evidence type="ECO:0000256" key="7">
    <source>
        <dbReference type="SAM" id="Phobius"/>
    </source>
</evidence>
<protein>
    <submittedName>
        <fullName evidence="9">DUF421 domain-containing protein</fullName>
    </submittedName>
</protein>
<accession>A0ABW2RJW5</accession>
<dbReference type="EMBL" id="JBHTBW010000021">
    <property type="protein sequence ID" value="MFC7441283.1"/>
    <property type="molecule type" value="Genomic_DNA"/>
</dbReference>
<keyword evidence="6 7" id="KW-0472">Membrane</keyword>
<reference evidence="10" key="1">
    <citation type="journal article" date="2019" name="Int. J. Syst. Evol. Microbiol.">
        <title>The Global Catalogue of Microorganisms (GCM) 10K type strain sequencing project: providing services to taxonomists for standard genome sequencing and annotation.</title>
        <authorList>
            <consortium name="The Broad Institute Genomics Platform"/>
            <consortium name="The Broad Institute Genome Sequencing Center for Infectious Disease"/>
            <person name="Wu L."/>
            <person name="Ma J."/>
        </authorList>
    </citation>
    <scope>NUCLEOTIDE SEQUENCE [LARGE SCALE GENOMIC DNA]</scope>
    <source>
        <strain evidence="10">CGMCC 1.12942</strain>
    </source>
</reference>
<dbReference type="InterPro" id="IPR023090">
    <property type="entry name" value="UPF0702_alpha/beta_dom_sf"/>
</dbReference>
<evidence type="ECO:0000256" key="4">
    <source>
        <dbReference type="ARBA" id="ARBA00022692"/>
    </source>
</evidence>
<keyword evidence="5 7" id="KW-1133">Transmembrane helix</keyword>
<name>A0ABW2RJW5_9BACL</name>
<gene>
    <name evidence="9" type="ORF">ACFQNG_08940</name>
</gene>
<keyword evidence="4 7" id="KW-0812">Transmembrane</keyword>
<dbReference type="Pfam" id="PF07870">
    <property type="entry name" value="DUF1657"/>
    <property type="match status" value="1"/>
</dbReference>
<keyword evidence="3" id="KW-1003">Cell membrane</keyword>